<evidence type="ECO:0000313" key="2">
    <source>
        <dbReference type="EMBL" id="NEV88634.1"/>
    </source>
</evidence>
<dbReference type="PANTHER" id="PTHR38440:SF1">
    <property type="entry name" value="UPF0398 PROTEIN SPR0331"/>
    <property type="match status" value="1"/>
</dbReference>
<reference evidence="2" key="1">
    <citation type="journal article" date="2020" name="Microorganisms">
        <title>Isolation, Genomic and Metabolomic Characterization of Streptomyces tendae VITAKN with Quorum Sensing Inhibitory Activity from Southern India.</title>
        <authorList>
            <person name="Ishaque N.M."/>
            <person name="Burgsdorf I."/>
            <person name="Limlingan Malit J.J."/>
            <person name="Saha S."/>
            <person name="Teta R."/>
            <person name="Ewe D."/>
            <person name="Kannabiran K."/>
            <person name="Hrouzek P."/>
            <person name="Steindler L."/>
            <person name="Costantino V."/>
            <person name="Saurav K."/>
        </authorList>
    </citation>
    <scope>NUCLEOTIDE SEQUENCE</scope>
    <source>
        <strain evidence="2">VITAKN</strain>
    </source>
</reference>
<proteinExistence type="predicted"/>
<dbReference type="Gene3D" id="3.40.50.450">
    <property type="match status" value="1"/>
</dbReference>
<comment type="caution">
    <text evidence="2">The sequence shown here is derived from an EMBL/GenBank/DDBJ whole genome shotgun (WGS) entry which is preliminary data.</text>
</comment>
<dbReference type="EMBL" id="JAAIFS010000003">
    <property type="protein sequence ID" value="NEV88634.1"/>
    <property type="molecule type" value="Genomic_DNA"/>
</dbReference>
<organism evidence="2">
    <name type="scientific">Streptomyces tendae</name>
    <dbReference type="NCBI Taxonomy" id="1932"/>
    <lineage>
        <taxon>Bacteria</taxon>
        <taxon>Bacillati</taxon>
        <taxon>Actinomycetota</taxon>
        <taxon>Actinomycetes</taxon>
        <taxon>Kitasatosporales</taxon>
        <taxon>Streptomycetaceae</taxon>
        <taxon>Streptomyces</taxon>
    </lineage>
</organism>
<dbReference type="SUPFAM" id="SSF102405">
    <property type="entry name" value="MCP/YpsA-like"/>
    <property type="match status" value="1"/>
</dbReference>
<feature type="region of interest" description="Disordered" evidence="1">
    <location>
        <begin position="33"/>
        <end position="53"/>
    </location>
</feature>
<protein>
    <submittedName>
        <fullName evidence="2">Uncharacterized protein</fullName>
    </submittedName>
</protein>
<dbReference type="PANTHER" id="PTHR38440">
    <property type="entry name" value="UPF0398 PROTEIN YPSA"/>
    <property type="match status" value="1"/>
</dbReference>
<sequence>MTALAVTGHMDLTDESVPAVRAALAELLHRYREQEREQGQERGRERGGDPGPGAGESLVGISCIAKGADSLFAEAVLAAGGRLVVVVPSRDYRRSTVEPDGAPLFDRLVEAADEVVVLPYERAGRQAYEAANALLLERADRLVAVWNGEPPGGRGGGTADVVLAARGAGIPVDVVWPDGAARRADSR</sequence>
<feature type="compositionally biased region" description="Basic and acidic residues" evidence="1">
    <location>
        <begin position="33"/>
        <end position="48"/>
    </location>
</feature>
<dbReference type="InterPro" id="IPR010697">
    <property type="entry name" value="YspA"/>
</dbReference>
<dbReference type="RefSeq" id="WP_164459050.1">
    <property type="nucleotide sequence ID" value="NZ_JAAIFS010000003.1"/>
</dbReference>
<dbReference type="AlphaFoldDB" id="A0A6B3QRC1"/>
<evidence type="ECO:0000256" key="1">
    <source>
        <dbReference type="SAM" id="MobiDB-lite"/>
    </source>
</evidence>
<gene>
    <name evidence="2" type="ORF">GUR47_18420</name>
</gene>
<accession>A0A6B3QRC1</accession>
<name>A0A6B3QRC1_STRTE</name>